<dbReference type="EMBL" id="VKLS01000020">
    <property type="protein sequence ID" value="TSB43563.1"/>
    <property type="molecule type" value="Genomic_DNA"/>
</dbReference>
<feature type="compositionally biased region" description="Basic residues" evidence="1">
    <location>
        <begin position="35"/>
        <end position="50"/>
    </location>
</feature>
<accession>A0A553ZQ60</accession>
<comment type="caution">
    <text evidence="2">The sequence shown here is derived from an EMBL/GenBank/DDBJ whole genome shotgun (WGS) entry which is preliminary data.</text>
</comment>
<reference evidence="2 3" key="1">
    <citation type="submission" date="2019-07" db="EMBL/GenBank/DDBJ databases">
        <title>Draft genome for Streptomyces benahoarensis MZ03-48.</title>
        <authorList>
            <person name="Gonzalez-Pimentel J.L."/>
        </authorList>
    </citation>
    <scope>NUCLEOTIDE SEQUENCE [LARGE SCALE GENOMIC DNA]</scope>
    <source>
        <strain evidence="2 3">MZ03-48</strain>
    </source>
</reference>
<evidence type="ECO:0000313" key="3">
    <source>
        <dbReference type="Proteomes" id="UP000320888"/>
    </source>
</evidence>
<organism evidence="2 3">
    <name type="scientific">Streptomyces benahoarensis</name>
    <dbReference type="NCBI Taxonomy" id="2595054"/>
    <lineage>
        <taxon>Bacteria</taxon>
        <taxon>Bacillati</taxon>
        <taxon>Actinomycetota</taxon>
        <taxon>Actinomycetes</taxon>
        <taxon>Kitasatosporales</taxon>
        <taxon>Streptomycetaceae</taxon>
        <taxon>Streptomyces</taxon>
    </lineage>
</organism>
<feature type="region of interest" description="Disordered" evidence="1">
    <location>
        <begin position="1"/>
        <end position="64"/>
    </location>
</feature>
<dbReference type="AlphaFoldDB" id="A0A553ZQ60"/>
<sequence length="64" mass="7037">MAPPPPSWPQGRPRTPGSRSALPERRPGPVPPFRTVRRPPPHRALRRSRPAPRPIGFGAPCTFG</sequence>
<evidence type="ECO:0000313" key="2">
    <source>
        <dbReference type="EMBL" id="TSB43563.1"/>
    </source>
</evidence>
<name>A0A553ZQ60_9ACTN</name>
<evidence type="ECO:0000256" key="1">
    <source>
        <dbReference type="SAM" id="MobiDB-lite"/>
    </source>
</evidence>
<gene>
    <name evidence="2" type="ORF">FNZ23_03735</name>
</gene>
<proteinExistence type="predicted"/>
<dbReference type="Proteomes" id="UP000320888">
    <property type="component" value="Unassembled WGS sequence"/>
</dbReference>
<protein>
    <submittedName>
        <fullName evidence="2">Uncharacterized protein</fullName>
    </submittedName>
</protein>
<keyword evidence="3" id="KW-1185">Reference proteome</keyword>